<dbReference type="Proteomes" id="UP000246303">
    <property type="component" value="Unassembled WGS sequence"/>
</dbReference>
<organism evidence="1 2">
    <name type="scientific">Arthrobacter psychrochitiniphilus</name>
    <dbReference type="NCBI Taxonomy" id="291045"/>
    <lineage>
        <taxon>Bacteria</taxon>
        <taxon>Bacillati</taxon>
        <taxon>Actinomycetota</taxon>
        <taxon>Actinomycetes</taxon>
        <taxon>Micrococcales</taxon>
        <taxon>Micrococcaceae</taxon>
        <taxon>Arthrobacter</taxon>
    </lineage>
</organism>
<protein>
    <submittedName>
        <fullName evidence="1">Uncharacterized protein</fullName>
    </submittedName>
</protein>
<accession>A0A2V3DXC2</accession>
<proteinExistence type="predicted"/>
<sequence>MNRACRVGGSDLAPSSVVGSGALLLECLQVVELNPHWQALAPCTTSKHALGGILPRICRANKDLVVHAQVL</sequence>
<evidence type="ECO:0000313" key="1">
    <source>
        <dbReference type="EMBL" id="PXA65228.1"/>
    </source>
</evidence>
<reference evidence="1 2" key="1">
    <citation type="submission" date="2018-05" db="EMBL/GenBank/DDBJ databases">
        <title>Genetic diversity of glacier-inhabiting Cryobacterium bacteria in China and description of Cryobacterium mengkeensis sp. nov. and Arthrobacter glacialis sp. nov.</title>
        <authorList>
            <person name="Liu Q."/>
            <person name="Xin Y.-H."/>
        </authorList>
    </citation>
    <scope>NUCLEOTIDE SEQUENCE [LARGE SCALE GENOMIC DNA]</scope>
    <source>
        <strain evidence="1 2">GP3</strain>
    </source>
</reference>
<gene>
    <name evidence="1" type="ORF">CVS29_11190</name>
</gene>
<evidence type="ECO:0000313" key="2">
    <source>
        <dbReference type="Proteomes" id="UP000246303"/>
    </source>
</evidence>
<dbReference type="EMBL" id="QHLZ01000006">
    <property type="protein sequence ID" value="PXA65228.1"/>
    <property type="molecule type" value="Genomic_DNA"/>
</dbReference>
<name>A0A2V3DXC2_9MICC</name>
<dbReference type="AlphaFoldDB" id="A0A2V3DXC2"/>
<keyword evidence="2" id="KW-1185">Reference proteome</keyword>
<comment type="caution">
    <text evidence="1">The sequence shown here is derived from an EMBL/GenBank/DDBJ whole genome shotgun (WGS) entry which is preliminary data.</text>
</comment>